<dbReference type="GeneID" id="62345461"/>
<name>A0A0F7PF84_9EURY</name>
<dbReference type="Pfam" id="PF25208">
    <property type="entry name" value="DUF7838"/>
    <property type="match status" value="1"/>
</dbReference>
<keyword evidence="5" id="KW-1185">Reference proteome</keyword>
<reference evidence="3 4" key="3">
    <citation type="journal article" date="2016" name="Stand. Genomic Sci.">
        <title>Complete genome sequence of 'Halanaeroarchaeum sulfurireducens' M27-SA2, a sulfur-reducing and acetate-oxidizing haloarchaeon from the deep-sea hypersaline anoxic lake Medee.</title>
        <authorList>
            <person name="Messina E."/>
            <person name="Sorokin D.Y."/>
            <person name="Kublanov I.V."/>
            <person name="Toshchakov S."/>
            <person name="Lopatina A."/>
            <person name="Arcadi E."/>
            <person name="Smedile F."/>
            <person name="La Spada G."/>
            <person name="La Cono V."/>
            <person name="Yakimov M.M."/>
        </authorList>
    </citation>
    <scope>NUCLEOTIDE SEQUENCE [LARGE SCALE GENOMIC DNA]</scope>
    <source>
        <strain evidence="3 4">M27-SA2</strain>
    </source>
</reference>
<sequence>MADEMEHYCPNCEEEQTFYKTASMMVHLGRKTKWYCGECDYQMVTINGIESTATA</sequence>
<evidence type="ECO:0000259" key="1">
    <source>
        <dbReference type="Pfam" id="PF25208"/>
    </source>
</evidence>
<protein>
    <recommendedName>
        <fullName evidence="1">DUF7838 domain-containing protein</fullName>
    </recommendedName>
</protein>
<feature type="domain" description="DUF7838" evidence="1">
    <location>
        <begin position="1"/>
        <end position="53"/>
    </location>
</feature>
<dbReference type="HOGENOM" id="CLU_3003058_0_0_2"/>
<dbReference type="EMBL" id="CP011564">
    <property type="protein sequence ID" value="ALG82573.1"/>
    <property type="molecule type" value="Genomic_DNA"/>
</dbReference>
<dbReference type="AlphaFoldDB" id="A0A0F7PF84"/>
<proteinExistence type="predicted"/>
<dbReference type="RefSeq" id="WP_186007720.1">
    <property type="nucleotide sequence ID" value="NZ_CP008874.1"/>
</dbReference>
<reference evidence="2 5" key="1">
    <citation type="journal article" date="2015" name="ISME J.">
        <title>Elemental sulfur and acetate can support life of a novel strictly anaerobic haloarchaeon.</title>
        <authorList>
            <person name="Sorokin D.Y."/>
            <person name="Kublanov I.V."/>
            <person name="Gavrilov S.N."/>
            <person name="Rojo D."/>
            <person name="Roman P."/>
            <person name="Golyshin P.N."/>
            <person name="Slepak V.Z."/>
            <person name="Smedile F."/>
            <person name="Ferrer M."/>
            <person name="Messina E."/>
            <person name="La Cono V."/>
            <person name="Yakimov M.M."/>
        </authorList>
    </citation>
    <scope>NUCLEOTIDE SEQUENCE [LARGE SCALE GENOMIC DNA]</scope>
    <source>
        <strain evidence="2 5">HSR2</strain>
    </source>
</reference>
<evidence type="ECO:0000313" key="4">
    <source>
        <dbReference type="Proteomes" id="UP000060390"/>
    </source>
</evidence>
<evidence type="ECO:0000313" key="3">
    <source>
        <dbReference type="EMBL" id="ALG82573.1"/>
    </source>
</evidence>
<dbReference type="Proteomes" id="UP000069906">
    <property type="component" value="Chromosome"/>
</dbReference>
<gene>
    <name evidence="3" type="ORF">HLASA_1691</name>
    <name evidence="2" type="ORF">HLASF_1704</name>
</gene>
<accession>A0A0F7PF84</accession>
<evidence type="ECO:0000313" key="5">
    <source>
        <dbReference type="Proteomes" id="UP000069906"/>
    </source>
</evidence>
<dbReference type="STRING" id="1604004.HLASA_1691"/>
<evidence type="ECO:0000313" key="2">
    <source>
        <dbReference type="EMBL" id="AKH98179.1"/>
    </source>
</evidence>
<dbReference type="KEGG" id="hsf:HLASA_1691"/>
<organism evidence="2 5">
    <name type="scientific">Halanaeroarchaeum sulfurireducens</name>
    <dbReference type="NCBI Taxonomy" id="1604004"/>
    <lineage>
        <taxon>Archaea</taxon>
        <taxon>Methanobacteriati</taxon>
        <taxon>Methanobacteriota</taxon>
        <taxon>Stenosarchaea group</taxon>
        <taxon>Halobacteria</taxon>
        <taxon>Halobacteriales</taxon>
        <taxon>Halobacteriaceae</taxon>
        <taxon>Halanaeroarchaeum</taxon>
    </lineage>
</organism>
<reference evidence="4" key="2">
    <citation type="submission" date="2015-05" db="EMBL/GenBank/DDBJ databases">
        <title>Complete genome sequence of Halanaeroarchaeum sulfurireducens type strain M27-SA2, a sulfate-reducer haloarchaeon from marine anoxic lake Medee.</title>
        <authorList>
            <person name="Messina E."/>
            <person name="Kublanov I.V."/>
            <person name="Toshchakov S."/>
            <person name="Arcadi E."/>
            <person name="La Spada G."/>
            <person name="La Cono V."/>
            <person name="Yakimov M.M."/>
        </authorList>
    </citation>
    <scope>NUCLEOTIDE SEQUENCE [LARGE SCALE GENOMIC DNA]</scope>
    <source>
        <strain evidence="4">M27-SA2</strain>
    </source>
</reference>
<dbReference type="Proteomes" id="UP000060390">
    <property type="component" value="Chromosome"/>
</dbReference>
<dbReference type="KEGG" id="hsu:HLASF_1704"/>
<dbReference type="OrthoDB" id="280204at2157"/>
<dbReference type="InterPro" id="IPR057160">
    <property type="entry name" value="DUF7838"/>
</dbReference>
<dbReference type="EMBL" id="CP008874">
    <property type="protein sequence ID" value="AKH98179.1"/>
    <property type="molecule type" value="Genomic_DNA"/>
</dbReference>